<keyword evidence="4" id="KW-0464">Manganese</keyword>
<protein>
    <submittedName>
        <fullName evidence="6">Agmatinase</fullName>
        <ecNumber evidence="6">3.5.3.11</ecNumber>
    </submittedName>
</protein>
<comment type="similarity">
    <text evidence="1">Belongs to the arginase family. Agmatinase subfamily.</text>
</comment>
<dbReference type="PIRSF" id="PIRSF036979">
    <property type="entry name" value="Arginase"/>
    <property type="match status" value="1"/>
</dbReference>
<dbReference type="PANTHER" id="PTHR11358">
    <property type="entry name" value="ARGINASE/AGMATINASE"/>
    <property type="match status" value="1"/>
</dbReference>
<dbReference type="GO" id="GO:0033389">
    <property type="term" value="P:putrescine biosynthetic process from arginine, via agmatine"/>
    <property type="evidence" value="ECO:0007669"/>
    <property type="project" value="TreeGrafter"/>
</dbReference>
<dbReference type="Gene3D" id="3.40.800.10">
    <property type="entry name" value="Ureohydrolase domain"/>
    <property type="match status" value="1"/>
</dbReference>
<feature type="binding site" evidence="4">
    <location>
        <position position="120"/>
    </location>
    <ligand>
        <name>Mn(2+)</name>
        <dbReference type="ChEBI" id="CHEBI:29035"/>
        <label>1</label>
    </ligand>
</feature>
<dbReference type="InterPro" id="IPR020855">
    <property type="entry name" value="Ureohydrolase_Mn_BS"/>
</dbReference>
<feature type="binding site" evidence="4">
    <location>
        <position position="219"/>
    </location>
    <ligand>
        <name>Mn(2+)</name>
        <dbReference type="ChEBI" id="CHEBI:29035"/>
        <label>1</label>
    </ligand>
</feature>
<evidence type="ECO:0000256" key="2">
    <source>
        <dbReference type="ARBA" id="ARBA00022723"/>
    </source>
</evidence>
<dbReference type="InterPro" id="IPR006035">
    <property type="entry name" value="Ureohydrolase"/>
</dbReference>
<evidence type="ECO:0000313" key="7">
    <source>
        <dbReference type="Proteomes" id="UP000823928"/>
    </source>
</evidence>
<dbReference type="InterPro" id="IPR005925">
    <property type="entry name" value="Agmatinase-rel"/>
</dbReference>
<dbReference type="EMBL" id="DVIU01000081">
    <property type="protein sequence ID" value="HIS35770.1"/>
    <property type="molecule type" value="Genomic_DNA"/>
</dbReference>
<evidence type="ECO:0000313" key="6">
    <source>
        <dbReference type="EMBL" id="HIS35770.1"/>
    </source>
</evidence>
<feature type="binding site" evidence="4">
    <location>
        <position position="147"/>
    </location>
    <ligand>
        <name>Mn(2+)</name>
        <dbReference type="ChEBI" id="CHEBI:29035"/>
        <label>1</label>
    </ligand>
</feature>
<dbReference type="Proteomes" id="UP000823928">
    <property type="component" value="Unassembled WGS sequence"/>
</dbReference>
<feature type="binding site" evidence="4">
    <location>
        <position position="145"/>
    </location>
    <ligand>
        <name>Mn(2+)</name>
        <dbReference type="ChEBI" id="CHEBI:29035"/>
        <label>1</label>
    </ligand>
</feature>
<sequence>MCKHKRRKSMLRGPFLDRNWIGQNEDYASSDIVMLGLPFDGTVSYRSGSRFAPEQIRLASWGLEDYSPRFDKYLQDVNFHDAGDLEFPLGNTYKSLDVIEQNVEDIYKDGKRVFGIGGEHLVTLPEIKAVSKFHKDFAIVHFDAHTDLREEYLGEEMSHSAVIRHASKIVGPQNIKQIGIRSGMKEEFDFMKEHNTLCHKYSDLDVLKGRKIFVTVDLDVLDPSVMPGTGTPESGGMQFNELMGWFEYLKDFDIIGADVVELAPDYDASGVSTAVAAKVIRELLMIM</sequence>
<dbReference type="GO" id="GO:0008783">
    <property type="term" value="F:agmatinase activity"/>
    <property type="evidence" value="ECO:0007669"/>
    <property type="project" value="UniProtKB-EC"/>
</dbReference>
<reference evidence="6" key="1">
    <citation type="submission" date="2020-10" db="EMBL/GenBank/DDBJ databases">
        <authorList>
            <person name="Gilroy R."/>
        </authorList>
    </citation>
    <scope>NUCLEOTIDE SEQUENCE</scope>
    <source>
        <strain evidence="6">6276</strain>
    </source>
</reference>
<dbReference type="GO" id="GO:0046872">
    <property type="term" value="F:metal ion binding"/>
    <property type="evidence" value="ECO:0007669"/>
    <property type="project" value="UniProtKB-KW"/>
</dbReference>
<accession>A0A9D1EXK8</accession>
<dbReference type="InterPro" id="IPR023696">
    <property type="entry name" value="Ureohydrolase_dom_sf"/>
</dbReference>
<dbReference type="AlphaFoldDB" id="A0A9D1EXK8"/>
<dbReference type="CDD" id="cd11593">
    <property type="entry name" value="Agmatinase-like_2"/>
    <property type="match status" value="1"/>
</dbReference>
<dbReference type="PANTHER" id="PTHR11358:SF26">
    <property type="entry name" value="GUANIDINO ACID HYDROLASE, MITOCHONDRIAL"/>
    <property type="match status" value="1"/>
</dbReference>
<dbReference type="Pfam" id="PF00491">
    <property type="entry name" value="Arginase"/>
    <property type="match status" value="1"/>
</dbReference>
<dbReference type="NCBIfam" id="TIGR01230">
    <property type="entry name" value="agmatinase"/>
    <property type="match status" value="1"/>
</dbReference>
<evidence type="ECO:0000256" key="3">
    <source>
        <dbReference type="ARBA" id="ARBA00022801"/>
    </source>
</evidence>
<dbReference type="PROSITE" id="PS01053">
    <property type="entry name" value="ARGINASE_1"/>
    <property type="match status" value="1"/>
</dbReference>
<organism evidence="6 7">
    <name type="scientific">Candidatus Scatousia excrementigallinarum</name>
    <dbReference type="NCBI Taxonomy" id="2840935"/>
    <lineage>
        <taxon>Bacteria</taxon>
        <taxon>Candidatus Scatousia</taxon>
    </lineage>
</organism>
<comment type="cofactor">
    <cofactor evidence="4">
        <name>Mn(2+)</name>
        <dbReference type="ChEBI" id="CHEBI:29035"/>
    </cofactor>
    <text evidence="4">Binds 2 manganese ions per subunit.</text>
</comment>
<keyword evidence="2 4" id="KW-0479">Metal-binding</keyword>
<dbReference type="EC" id="3.5.3.11" evidence="6"/>
<proteinExistence type="inferred from homology"/>
<evidence type="ECO:0000256" key="4">
    <source>
        <dbReference type="PIRSR" id="PIRSR036979-1"/>
    </source>
</evidence>
<evidence type="ECO:0000256" key="1">
    <source>
        <dbReference type="ARBA" id="ARBA00009227"/>
    </source>
</evidence>
<dbReference type="SUPFAM" id="SSF52768">
    <property type="entry name" value="Arginase/deacetylase"/>
    <property type="match status" value="1"/>
</dbReference>
<feature type="binding site" evidence="4">
    <location>
        <position position="217"/>
    </location>
    <ligand>
        <name>Mn(2+)</name>
        <dbReference type="ChEBI" id="CHEBI:29035"/>
        <label>1</label>
    </ligand>
</feature>
<comment type="caution">
    <text evidence="6">The sequence shown here is derived from an EMBL/GenBank/DDBJ whole genome shotgun (WGS) entry which is preliminary data.</text>
</comment>
<gene>
    <name evidence="6" type="primary">speB</name>
    <name evidence="6" type="ORF">IAC10_03970</name>
</gene>
<name>A0A9D1EXK8_9BACT</name>
<reference evidence="6" key="2">
    <citation type="journal article" date="2021" name="PeerJ">
        <title>Extensive microbial diversity within the chicken gut microbiome revealed by metagenomics and culture.</title>
        <authorList>
            <person name="Gilroy R."/>
            <person name="Ravi A."/>
            <person name="Getino M."/>
            <person name="Pursley I."/>
            <person name="Horton D.L."/>
            <person name="Alikhan N.F."/>
            <person name="Baker D."/>
            <person name="Gharbi K."/>
            <person name="Hall N."/>
            <person name="Watson M."/>
            <person name="Adriaenssens E.M."/>
            <person name="Foster-Nyarko E."/>
            <person name="Jarju S."/>
            <person name="Secka A."/>
            <person name="Antonio M."/>
            <person name="Oren A."/>
            <person name="Chaudhuri R.R."/>
            <person name="La Ragione R."/>
            <person name="Hildebrand F."/>
            <person name="Pallen M.J."/>
        </authorList>
    </citation>
    <scope>NUCLEOTIDE SEQUENCE</scope>
    <source>
        <strain evidence="6">6276</strain>
    </source>
</reference>
<dbReference type="PROSITE" id="PS51409">
    <property type="entry name" value="ARGINASE_2"/>
    <property type="match status" value="1"/>
</dbReference>
<feature type="binding site" evidence="4">
    <location>
        <position position="143"/>
    </location>
    <ligand>
        <name>Mn(2+)</name>
        <dbReference type="ChEBI" id="CHEBI:29035"/>
        <label>1</label>
    </ligand>
</feature>
<evidence type="ECO:0000256" key="5">
    <source>
        <dbReference type="RuleBase" id="RU003684"/>
    </source>
</evidence>
<keyword evidence="3 5" id="KW-0378">Hydrolase</keyword>